<keyword evidence="1" id="KW-0472">Membrane</keyword>
<dbReference type="Proteomes" id="UP000473854">
    <property type="component" value="Unassembled WGS sequence"/>
</dbReference>
<protein>
    <submittedName>
        <fullName evidence="2">Uncharacterized protein</fullName>
    </submittedName>
</protein>
<evidence type="ECO:0000313" key="3">
    <source>
        <dbReference type="Proteomes" id="UP000473854"/>
    </source>
</evidence>
<feature type="transmembrane region" description="Helical" evidence="1">
    <location>
        <begin position="50"/>
        <end position="68"/>
    </location>
</feature>
<keyword evidence="1" id="KW-1133">Transmembrane helix</keyword>
<reference evidence="2 3" key="1">
    <citation type="submission" date="2019-11" db="EMBL/GenBank/DDBJ databases">
        <authorList>
            <person name="An D."/>
        </authorList>
    </citation>
    <scope>NUCLEOTIDE SEQUENCE [LARGE SCALE GENOMIC DNA]</scope>
    <source>
        <strain evidence="2 3">YIM 103518</strain>
    </source>
</reference>
<gene>
    <name evidence="2" type="ORF">GIX10_09455</name>
</gene>
<comment type="caution">
    <text evidence="2">The sequence shown here is derived from an EMBL/GenBank/DDBJ whole genome shotgun (WGS) entry which is preliminary data.</text>
</comment>
<dbReference type="EMBL" id="WLYL01000029">
    <property type="protein sequence ID" value="MTD11653.1"/>
    <property type="molecule type" value="Genomic_DNA"/>
</dbReference>
<name>A0A6L6GFY5_9GAMM</name>
<evidence type="ECO:0000256" key="1">
    <source>
        <dbReference type="SAM" id="Phobius"/>
    </source>
</evidence>
<dbReference type="AlphaFoldDB" id="A0A6L6GFY5"/>
<feature type="transmembrane region" description="Helical" evidence="1">
    <location>
        <begin position="12"/>
        <end position="30"/>
    </location>
</feature>
<proteinExistence type="predicted"/>
<evidence type="ECO:0000313" key="2">
    <source>
        <dbReference type="EMBL" id="MTD11653.1"/>
    </source>
</evidence>
<sequence length="78" mass="8844">MTLGILRTELAKQILGMFETGLASSLTFFLTPDGKNGIFIKDITPLAEQFGWHIFYFSFLDAGFCVVFPSRDFMLNKK</sequence>
<keyword evidence="1" id="KW-0812">Transmembrane</keyword>
<organism evidence="2 3">
    <name type="scientific">Acinetobacter faecalis</name>
    <dbReference type="NCBI Taxonomy" id="2665161"/>
    <lineage>
        <taxon>Bacteria</taxon>
        <taxon>Pseudomonadati</taxon>
        <taxon>Pseudomonadota</taxon>
        <taxon>Gammaproteobacteria</taxon>
        <taxon>Moraxellales</taxon>
        <taxon>Moraxellaceae</taxon>
        <taxon>Acinetobacter</taxon>
    </lineage>
</organism>
<dbReference type="RefSeq" id="WP_154773233.1">
    <property type="nucleotide sequence ID" value="NZ_WLYL01000029.1"/>
</dbReference>
<accession>A0A6L6GFY5</accession>